<protein>
    <submittedName>
        <fullName evidence="1">Uncharacterized protein</fullName>
    </submittedName>
</protein>
<sequence length="237" mass="28011">MNLNPIESIMNNISIIQQRRLLFTGIPYFAVNEKVIFGSKIYNVISSSFNQDIGWTYNIKDDSTQYNNIREIFLKTANRNHKFKFKVDIPLRLKKYPNIKGTLSHVTYDYSTKSFINMLLDGNEKIVIYDSRNYFFDDELEINTEGLHSLGNLDKLKSEFNKDNFIHKYKKDNPSRLIPETDPEFRIGNYVFLNYSGNYMISKIDDIDIKDGNWIYRIIQPKFDAIKYFSEKELISI</sequence>
<organism evidence="1 2">
    <name type="scientific">Fadolivirus FV1/VV64</name>
    <dbReference type="NCBI Taxonomy" id="3070911"/>
    <lineage>
        <taxon>Viruses</taxon>
        <taxon>Varidnaviria</taxon>
        <taxon>Bamfordvirae</taxon>
        <taxon>Nucleocytoviricota</taxon>
        <taxon>Megaviricetes</taxon>
        <taxon>Imitervirales</taxon>
        <taxon>Mimiviridae</taxon>
        <taxon>Klosneuvirinae</taxon>
        <taxon>Fadolivirus</taxon>
        <taxon>Fadolivirus algeromassiliense</taxon>
    </lineage>
</organism>
<name>A0A7D3QUH0_9VIRU</name>
<proteinExistence type="predicted"/>
<accession>A0A7D3QUH0</accession>
<evidence type="ECO:0000313" key="1">
    <source>
        <dbReference type="EMBL" id="QKF94125.1"/>
    </source>
</evidence>
<reference evidence="1 2" key="1">
    <citation type="submission" date="2020-04" db="EMBL/GenBank/DDBJ databases">
        <title>Advantages and limits of metagenomic assembly and binning of a giant virus.</title>
        <authorList>
            <person name="Schulz F."/>
            <person name="Andreani J."/>
            <person name="Francis R."/>
            <person name="Boudjemaa H."/>
            <person name="Bou Khalil J.Y."/>
            <person name="Lee J."/>
            <person name="La Scola B."/>
            <person name="Woyke T."/>
        </authorList>
    </citation>
    <scope>NUCLEOTIDE SEQUENCE [LARGE SCALE GENOMIC DNA]</scope>
    <source>
        <strain evidence="1 2">FV1/VV64</strain>
    </source>
</reference>
<dbReference type="EMBL" id="MT418680">
    <property type="protein sequence ID" value="QKF94125.1"/>
    <property type="molecule type" value="Genomic_DNA"/>
</dbReference>
<dbReference type="Proteomes" id="UP001162001">
    <property type="component" value="Segment"/>
</dbReference>
<keyword evidence="2" id="KW-1185">Reference proteome</keyword>
<evidence type="ECO:0000313" key="2">
    <source>
        <dbReference type="Proteomes" id="UP001162001"/>
    </source>
</evidence>
<gene>
    <name evidence="1" type="ORF">Fadolivirus_1_667</name>
</gene>